<dbReference type="EMBL" id="VUNQ01000014">
    <property type="protein sequence ID" value="MSU01385.1"/>
    <property type="molecule type" value="Genomic_DNA"/>
</dbReference>
<dbReference type="SUPFAM" id="SSF52540">
    <property type="entry name" value="P-loop containing nucleoside triphosphate hydrolases"/>
    <property type="match status" value="1"/>
</dbReference>
<keyword evidence="1" id="KW-0067">ATP-binding</keyword>
<accession>A0A6N7XY21</accession>
<protein>
    <submittedName>
        <fullName evidence="1">DNA helicase</fullName>
    </submittedName>
</protein>
<evidence type="ECO:0000313" key="2">
    <source>
        <dbReference type="Proteomes" id="UP000469523"/>
    </source>
</evidence>
<dbReference type="Proteomes" id="UP000469523">
    <property type="component" value="Unassembled WGS sequence"/>
</dbReference>
<dbReference type="RefSeq" id="WP_154439799.1">
    <property type="nucleotide sequence ID" value="NZ_VUNQ01000014.1"/>
</dbReference>
<comment type="caution">
    <text evidence="1">The sequence shown here is derived from an EMBL/GenBank/DDBJ whole genome shotgun (WGS) entry which is preliminary data.</text>
</comment>
<proteinExistence type="predicted"/>
<dbReference type="GO" id="GO:0004386">
    <property type="term" value="F:helicase activity"/>
    <property type="evidence" value="ECO:0007669"/>
    <property type="project" value="UniProtKB-KW"/>
</dbReference>
<reference evidence="1 2" key="1">
    <citation type="submission" date="2019-09" db="EMBL/GenBank/DDBJ databases">
        <title>In-depth cultivation of the pig gut microbiome towards novel bacterial diversity and tailored functional studies.</title>
        <authorList>
            <person name="Wylensek D."/>
            <person name="Hitch T.C.A."/>
            <person name="Clavel T."/>
        </authorList>
    </citation>
    <scope>NUCLEOTIDE SEQUENCE [LARGE SCALE GENOMIC DNA]</scope>
    <source>
        <strain evidence="1 2">WCA3-693-APC-4?</strain>
    </source>
</reference>
<keyword evidence="1" id="KW-0347">Helicase</keyword>
<sequence length="495" mass="58085">MRVSELVTTDEIKKWKNGDIIAIKAGTGRGKSYLIKNILYGFAKGLHNNKKILMLIHRVNCINQFQKEIEDDNKTDVIKIDSYQSLEFKIKNGIKIDFSEYAYIVCDEFHYFMSDAAFNKTTDISLNTILEQSNKIRIFMSATGDYMKNYINNIKGLDTINYELPIDYDFIKKLTFFDKDETMEKFIEEAIEKGDKGIFFVQKAQKAYELHKKYPEHTLFNCSESNNKGYYKYVNKDKISKMLADEGFEEQILITTTTMDAGVNITDTDVKHIVCDIEDVGSLIQCIGRRRISHKIKDDGIYLYIKNRSNKQLGGRKTQTNDKIKRAEYFKKYGEIEYVKKHGRDPDNNAIVYEEVNADETGIYKKINDMAYYKSLIDIAIIEEMIENSYITYISKLFNKRYRTLKEEYEREKLEKYLDSMVGQVMLTSKDRTELINSLNVRQNGKLLRSLDSLNSALREQRIGFYIEQFQTSRMIDNKKKNFKNAWRVLRLVNK</sequence>
<keyword evidence="1" id="KW-0547">Nucleotide-binding</keyword>
<dbReference type="AlphaFoldDB" id="A0A6N7XY21"/>
<name>A0A6N7XY21_9FIRM</name>
<dbReference type="InterPro" id="IPR027417">
    <property type="entry name" value="P-loop_NTPase"/>
</dbReference>
<evidence type="ECO:0000313" key="1">
    <source>
        <dbReference type="EMBL" id="MSU01385.1"/>
    </source>
</evidence>
<keyword evidence="1" id="KW-0378">Hydrolase</keyword>
<gene>
    <name evidence="1" type="ORF">FYJ83_07885</name>
</gene>
<keyword evidence="2" id="KW-1185">Reference proteome</keyword>
<dbReference type="Gene3D" id="3.40.50.300">
    <property type="entry name" value="P-loop containing nucleotide triphosphate hydrolases"/>
    <property type="match status" value="2"/>
</dbReference>
<organism evidence="1 2">
    <name type="scientific">Tissierella pigra</name>
    <dbReference type="NCBI Taxonomy" id="2607614"/>
    <lineage>
        <taxon>Bacteria</taxon>
        <taxon>Bacillati</taxon>
        <taxon>Bacillota</taxon>
        <taxon>Tissierellia</taxon>
        <taxon>Tissierellales</taxon>
        <taxon>Tissierellaceae</taxon>
        <taxon>Tissierella</taxon>
    </lineage>
</organism>